<evidence type="ECO:0000313" key="3">
    <source>
        <dbReference type="Proteomes" id="UP001432322"/>
    </source>
</evidence>
<organism evidence="2 3">
    <name type="scientific">Pristionchus fissidentatus</name>
    <dbReference type="NCBI Taxonomy" id="1538716"/>
    <lineage>
        <taxon>Eukaryota</taxon>
        <taxon>Metazoa</taxon>
        <taxon>Ecdysozoa</taxon>
        <taxon>Nematoda</taxon>
        <taxon>Chromadorea</taxon>
        <taxon>Rhabditida</taxon>
        <taxon>Rhabditina</taxon>
        <taxon>Diplogasteromorpha</taxon>
        <taxon>Diplogasteroidea</taxon>
        <taxon>Neodiplogasteridae</taxon>
        <taxon>Pristionchus</taxon>
    </lineage>
</organism>
<keyword evidence="3" id="KW-1185">Reference proteome</keyword>
<dbReference type="EMBL" id="BTSY01000006">
    <property type="protein sequence ID" value="GMT34241.1"/>
    <property type="molecule type" value="Genomic_DNA"/>
</dbReference>
<dbReference type="AlphaFoldDB" id="A0AAV5WQG8"/>
<evidence type="ECO:0000256" key="1">
    <source>
        <dbReference type="SAM" id="SignalP"/>
    </source>
</evidence>
<name>A0AAV5WQG8_9BILA</name>
<evidence type="ECO:0000313" key="2">
    <source>
        <dbReference type="EMBL" id="GMT34241.1"/>
    </source>
</evidence>
<keyword evidence="1" id="KW-0732">Signal</keyword>
<protein>
    <submittedName>
        <fullName evidence="2">Uncharacterized protein</fullName>
    </submittedName>
</protein>
<dbReference type="Proteomes" id="UP001432322">
    <property type="component" value="Unassembled WGS sequence"/>
</dbReference>
<proteinExistence type="predicted"/>
<sequence length="133" mass="15212">KSKLLEVLSIVLPSISALTVQICLEACQKQMFSLEKIVSAHKAPNYEEMRVSDGIPKTKFFGIHLMCYNRSHCDLVMEMHFAAEIGQCKYIWDKIPMEYISVDFNGKTTTRHDNFNYKNIVVGSVIEAYANSR</sequence>
<gene>
    <name evidence="2" type="ORF">PFISCL1PPCAC_25538</name>
</gene>
<reference evidence="2" key="1">
    <citation type="submission" date="2023-10" db="EMBL/GenBank/DDBJ databases">
        <title>Genome assembly of Pristionchus species.</title>
        <authorList>
            <person name="Yoshida K."/>
            <person name="Sommer R.J."/>
        </authorList>
    </citation>
    <scope>NUCLEOTIDE SEQUENCE</scope>
    <source>
        <strain evidence="2">RS5133</strain>
    </source>
</reference>
<feature type="non-terminal residue" evidence="2">
    <location>
        <position position="1"/>
    </location>
</feature>
<feature type="signal peptide" evidence="1">
    <location>
        <begin position="1"/>
        <end position="17"/>
    </location>
</feature>
<accession>A0AAV5WQG8</accession>
<comment type="caution">
    <text evidence="2">The sequence shown here is derived from an EMBL/GenBank/DDBJ whole genome shotgun (WGS) entry which is preliminary data.</text>
</comment>
<feature type="chain" id="PRO_5043372097" evidence="1">
    <location>
        <begin position="18"/>
        <end position="133"/>
    </location>
</feature>